<dbReference type="InterPro" id="IPR051783">
    <property type="entry name" value="NAD(P)-dependent_oxidoreduct"/>
</dbReference>
<evidence type="ECO:0000313" key="2">
    <source>
        <dbReference type="EMBL" id="MET7016108.1"/>
    </source>
</evidence>
<protein>
    <submittedName>
        <fullName evidence="2">SDR family oxidoreductase</fullName>
        <ecNumber evidence="2">1.1.1.290</ecNumber>
    </submittedName>
</protein>
<gene>
    <name evidence="2" type="ORF">ABXR19_18125</name>
</gene>
<keyword evidence="3" id="KW-1185">Reference proteome</keyword>
<dbReference type="Pfam" id="PF01370">
    <property type="entry name" value="Epimerase"/>
    <property type="match status" value="1"/>
</dbReference>
<evidence type="ECO:0000313" key="3">
    <source>
        <dbReference type="Proteomes" id="UP001549691"/>
    </source>
</evidence>
<dbReference type="CDD" id="cd05266">
    <property type="entry name" value="SDR_a4"/>
    <property type="match status" value="1"/>
</dbReference>
<proteinExistence type="predicted"/>
<dbReference type="EC" id="1.1.1.290" evidence="2"/>
<keyword evidence="2" id="KW-0560">Oxidoreductase</keyword>
<sequence>MDRLLIIGSGDVALRAMPWLRQRFRVYALVRRYETAAQWRAAGAVPIRGDLDDAASLRRLAGLAEVLLYCAPPPNEGRDDARLKRFLGVLVRAGAAPRRVVYVSTSGVYGDYGGARVSEERPLKPKSARGQRRVAAEARWRAFAIRQSCALRILRAPGIYAADRLSLARLERGDPVLRAEEDVMTNHIHADDLARACGLALFRGPRLRAFNVCDDSVLAMGDYYDAMADIFSLPRPPRLSRAECAAQLSPMTMSFMGESRRLENARIKRELRWQPRYADVRDGLRAARAELESKGS</sequence>
<dbReference type="RefSeq" id="WP_354602566.1">
    <property type="nucleotide sequence ID" value="NZ_JBEWZI010000028.1"/>
</dbReference>
<dbReference type="Gene3D" id="3.40.50.720">
    <property type="entry name" value="NAD(P)-binding Rossmann-like Domain"/>
    <property type="match status" value="1"/>
</dbReference>
<dbReference type="GO" id="GO:0033711">
    <property type="term" value="F:4-phosphoerythronate dehydrogenase activity"/>
    <property type="evidence" value="ECO:0007669"/>
    <property type="project" value="UniProtKB-EC"/>
</dbReference>
<dbReference type="SUPFAM" id="SSF51735">
    <property type="entry name" value="NAD(P)-binding Rossmann-fold domains"/>
    <property type="match status" value="1"/>
</dbReference>
<dbReference type="PANTHER" id="PTHR48079">
    <property type="entry name" value="PROTEIN YEEZ"/>
    <property type="match status" value="1"/>
</dbReference>
<dbReference type="InterPro" id="IPR001509">
    <property type="entry name" value="Epimerase_deHydtase"/>
</dbReference>
<comment type="caution">
    <text evidence="2">The sequence shown here is derived from an EMBL/GenBank/DDBJ whole genome shotgun (WGS) entry which is preliminary data.</text>
</comment>
<organism evidence="2 3">
    <name type="scientific">Uliginosibacterium flavum</name>
    <dbReference type="NCBI Taxonomy" id="1396831"/>
    <lineage>
        <taxon>Bacteria</taxon>
        <taxon>Pseudomonadati</taxon>
        <taxon>Pseudomonadota</taxon>
        <taxon>Betaproteobacteria</taxon>
        <taxon>Rhodocyclales</taxon>
        <taxon>Zoogloeaceae</taxon>
        <taxon>Uliginosibacterium</taxon>
    </lineage>
</organism>
<name>A0ABV2TSJ9_9RHOO</name>
<dbReference type="Proteomes" id="UP001549691">
    <property type="component" value="Unassembled WGS sequence"/>
</dbReference>
<evidence type="ECO:0000259" key="1">
    <source>
        <dbReference type="Pfam" id="PF01370"/>
    </source>
</evidence>
<dbReference type="InterPro" id="IPR036291">
    <property type="entry name" value="NAD(P)-bd_dom_sf"/>
</dbReference>
<reference evidence="2 3" key="1">
    <citation type="submission" date="2024-07" db="EMBL/GenBank/DDBJ databases">
        <title>Uliginosibacterium flavum JJ3220;KACC:17644.</title>
        <authorList>
            <person name="Kim M.K."/>
        </authorList>
    </citation>
    <scope>NUCLEOTIDE SEQUENCE [LARGE SCALE GENOMIC DNA]</scope>
    <source>
        <strain evidence="2 3">KACC:17644</strain>
    </source>
</reference>
<dbReference type="PANTHER" id="PTHR48079:SF6">
    <property type="entry name" value="NAD(P)-BINDING DOMAIN-CONTAINING PROTEIN-RELATED"/>
    <property type="match status" value="1"/>
</dbReference>
<accession>A0ABV2TSJ9</accession>
<feature type="domain" description="NAD-dependent epimerase/dehydratase" evidence="1">
    <location>
        <begin position="20"/>
        <end position="213"/>
    </location>
</feature>
<dbReference type="EMBL" id="JBEWZI010000028">
    <property type="protein sequence ID" value="MET7016108.1"/>
    <property type="molecule type" value="Genomic_DNA"/>
</dbReference>